<dbReference type="AlphaFoldDB" id="A0A8F9XI19"/>
<evidence type="ECO:0000313" key="9">
    <source>
        <dbReference type="EMBL" id="QYM79960.1"/>
    </source>
</evidence>
<protein>
    <submittedName>
        <fullName evidence="9">tRNA glutamyl-Q(34) synthetase GluQRS</fullName>
        <ecNumber evidence="9">6.1.1.-</ecNumber>
    </submittedName>
</protein>
<dbReference type="InterPro" id="IPR020058">
    <property type="entry name" value="Glu/Gln-tRNA-synth_Ib_cat-dom"/>
</dbReference>
<keyword evidence="7" id="KW-0648">Protein biosynthesis</keyword>
<keyword evidence="3 7" id="KW-0547">Nucleotide-binding</keyword>
<dbReference type="PANTHER" id="PTHR43311">
    <property type="entry name" value="GLUTAMATE--TRNA LIGASE"/>
    <property type="match status" value="1"/>
</dbReference>
<evidence type="ECO:0000256" key="5">
    <source>
        <dbReference type="ARBA" id="ARBA00022840"/>
    </source>
</evidence>
<name>A0A8F9XI19_9BACT</name>
<proteinExistence type="inferred from homology"/>
<dbReference type="NCBIfam" id="NF004315">
    <property type="entry name" value="PRK05710.1-4"/>
    <property type="match status" value="1"/>
</dbReference>
<dbReference type="InterPro" id="IPR001412">
    <property type="entry name" value="aa-tRNA-synth_I_CS"/>
</dbReference>
<dbReference type="Proteomes" id="UP000825051">
    <property type="component" value="Chromosome"/>
</dbReference>
<evidence type="ECO:0000256" key="4">
    <source>
        <dbReference type="ARBA" id="ARBA00022833"/>
    </source>
</evidence>
<dbReference type="Pfam" id="PF00749">
    <property type="entry name" value="tRNA-synt_1c"/>
    <property type="match status" value="1"/>
</dbReference>
<gene>
    <name evidence="9" type="primary">gluQRS</name>
    <name evidence="9" type="ORF">K0B96_04905</name>
</gene>
<dbReference type="EMBL" id="CP080507">
    <property type="protein sequence ID" value="QYM79960.1"/>
    <property type="molecule type" value="Genomic_DNA"/>
</dbReference>
<keyword evidence="6 7" id="KW-0030">Aminoacyl-tRNA synthetase</keyword>
<dbReference type="GO" id="GO:0005524">
    <property type="term" value="F:ATP binding"/>
    <property type="evidence" value="ECO:0007669"/>
    <property type="project" value="UniProtKB-KW"/>
</dbReference>
<evidence type="ECO:0000256" key="2">
    <source>
        <dbReference type="ARBA" id="ARBA00022723"/>
    </source>
</evidence>
<evidence type="ECO:0000259" key="8">
    <source>
        <dbReference type="Pfam" id="PF00749"/>
    </source>
</evidence>
<keyword evidence="2" id="KW-0479">Metal-binding</keyword>
<reference evidence="9" key="1">
    <citation type="submission" date="2021-08" db="EMBL/GenBank/DDBJ databases">
        <title>Genome of a novel bacterium of the phylum Verrucomicrobia, Oleiharenicola sp. KSB-15.</title>
        <authorList>
            <person name="Chung J.-H."/>
            <person name="Ahn J.-H."/>
            <person name="Yoon Y."/>
            <person name="Kim D.-Y."/>
            <person name="An S.-H."/>
            <person name="Park I."/>
            <person name="Yeon J."/>
        </authorList>
    </citation>
    <scope>NUCLEOTIDE SEQUENCE</scope>
    <source>
        <strain evidence="9">KSB-15</strain>
    </source>
</reference>
<dbReference type="RefSeq" id="WP_220164454.1">
    <property type="nucleotide sequence ID" value="NZ_CP080507.1"/>
</dbReference>
<evidence type="ECO:0000256" key="3">
    <source>
        <dbReference type="ARBA" id="ARBA00022741"/>
    </source>
</evidence>
<dbReference type="PANTHER" id="PTHR43311:SF1">
    <property type="entry name" value="GLUTAMYL-Q TRNA(ASP) SYNTHETASE"/>
    <property type="match status" value="1"/>
</dbReference>
<dbReference type="GO" id="GO:0006424">
    <property type="term" value="P:glutamyl-tRNA aminoacylation"/>
    <property type="evidence" value="ECO:0007669"/>
    <property type="project" value="TreeGrafter"/>
</dbReference>
<dbReference type="KEGG" id="ole:K0B96_04905"/>
<keyword evidence="10" id="KW-1185">Reference proteome</keyword>
<sequence length="295" mass="32323">MLPPPPTYRGRLAPSPTGHLHLGHARTFLLAAARAQAADGRLLLRNDDLDSTRYHMDFVAAMIEDLRWLGLAWSEGPDVGGPSAPYNQSQRRPLYRAALAQLHAARLIFPCTHSRRDVLAAAAAPHEGGADDEPVYPAAFRPPPDAPLPPLGDPVTVNWRLRVPDGETITFQDGHAGPQSAVAGRDFGDFLVWRKDDVPSYQLACAVDDAAMGITEVVRGGDLIKSTFRQILVLRALGHAVPAYFHCDLMRDENGVRLAKRHDALSLRTLRTAGRTPRDIRRLCGVELETPQPLL</sequence>
<evidence type="ECO:0000256" key="1">
    <source>
        <dbReference type="ARBA" id="ARBA00022598"/>
    </source>
</evidence>
<evidence type="ECO:0000313" key="10">
    <source>
        <dbReference type="Proteomes" id="UP000825051"/>
    </source>
</evidence>
<dbReference type="InterPro" id="IPR014729">
    <property type="entry name" value="Rossmann-like_a/b/a_fold"/>
</dbReference>
<dbReference type="InterPro" id="IPR049940">
    <property type="entry name" value="GluQ/Sye"/>
</dbReference>
<evidence type="ECO:0000256" key="6">
    <source>
        <dbReference type="ARBA" id="ARBA00023146"/>
    </source>
</evidence>
<feature type="domain" description="Glutamyl/glutaminyl-tRNA synthetase class Ib catalytic" evidence="8">
    <location>
        <begin position="9"/>
        <end position="274"/>
    </location>
</feature>
<dbReference type="EC" id="6.1.1.-" evidence="9"/>
<dbReference type="InterPro" id="IPR000924">
    <property type="entry name" value="Glu/Gln-tRNA-synth"/>
</dbReference>
<dbReference type="SUPFAM" id="SSF52374">
    <property type="entry name" value="Nucleotidylyl transferase"/>
    <property type="match status" value="1"/>
</dbReference>
<dbReference type="PRINTS" id="PR00987">
    <property type="entry name" value="TRNASYNTHGLU"/>
</dbReference>
<comment type="similarity">
    <text evidence="7">Belongs to the class-I aminoacyl-tRNA synthetase family.</text>
</comment>
<keyword evidence="4" id="KW-0862">Zinc</keyword>
<dbReference type="GO" id="GO:0005829">
    <property type="term" value="C:cytosol"/>
    <property type="evidence" value="ECO:0007669"/>
    <property type="project" value="TreeGrafter"/>
</dbReference>
<dbReference type="Gene3D" id="3.40.50.620">
    <property type="entry name" value="HUPs"/>
    <property type="match status" value="1"/>
</dbReference>
<keyword evidence="1 7" id="KW-0436">Ligase</keyword>
<dbReference type="GO" id="GO:0004818">
    <property type="term" value="F:glutamate-tRNA ligase activity"/>
    <property type="evidence" value="ECO:0007669"/>
    <property type="project" value="TreeGrafter"/>
</dbReference>
<accession>A0A8F9XI19</accession>
<keyword evidence="5 7" id="KW-0067">ATP-binding</keyword>
<evidence type="ECO:0000256" key="7">
    <source>
        <dbReference type="RuleBase" id="RU363037"/>
    </source>
</evidence>
<organism evidence="9 10">
    <name type="scientific">Horticoccus luteus</name>
    <dbReference type="NCBI Taxonomy" id="2862869"/>
    <lineage>
        <taxon>Bacteria</taxon>
        <taxon>Pseudomonadati</taxon>
        <taxon>Verrucomicrobiota</taxon>
        <taxon>Opitutia</taxon>
        <taxon>Opitutales</taxon>
        <taxon>Opitutaceae</taxon>
        <taxon>Horticoccus</taxon>
    </lineage>
</organism>
<dbReference type="PROSITE" id="PS00178">
    <property type="entry name" value="AA_TRNA_LIGASE_I"/>
    <property type="match status" value="1"/>
</dbReference>